<comment type="caution">
    <text evidence="2">The sequence shown here is derived from an EMBL/GenBank/DDBJ whole genome shotgun (WGS) entry which is preliminary data.</text>
</comment>
<organism evidence="2 3">
    <name type="scientific">Trichoderma parareesei</name>
    <name type="common">Filamentous fungus</name>
    <dbReference type="NCBI Taxonomy" id="858221"/>
    <lineage>
        <taxon>Eukaryota</taxon>
        <taxon>Fungi</taxon>
        <taxon>Dikarya</taxon>
        <taxon>Ascomycota</taxon>
        <taxon>Pezizomycotina</taxon>
        <taxon>Sordariomycetes</taxon>
        <taxon>Hypocreomycetidae</taxon>
        <taxon>Hypocreales</taxon>
        <taxon>Hypocreaceae</taxon>
        <taxon>Trichoderma</taxon>
    </lineage>
</organism>
<dbReference type="AlphaFoldDB" id="A0A2H2ZLL9"/>
<accession>A0A2H2ZLL9</accession>
<protein>
    <submittedName>
        <fullName evidence="2">Uncharacterized protein</fullName>
    </submittedName>
</protein>
<evidence type="ECO:0000313" key="2">
    <source>
        <dbReference type="EMBL" id="OTA04070.1"/>
    </source>
</evidence>
<gene>
    <name evidence="2" type="ORF">A9Z42_0046140</name>
</gene>
<dbReference type="OrthoDB" id="10405076at2759"/>
<feature type="compositionally biased region" description="Basic and acidic residues" evidence="1">
    <location>
        <begin position="61"/>
        <end position="70"/>
    </location>
</feature>
<dbReference type="EMBL" id="LFMI01000470">
    <property type="protein sequence ID" value="OTA04070.1"/>
    <property type="molecule type" value="Genomic_DNA"/>
</dbReference>
<name>A0A2H2ZLL9_TRIPA</name>
<keyword evidence="3" id="KW-1185">Reference proteome</keyword>
<sequence>MARGIPPQSLQTSSRVLKLELELELMARCSHTPPPPSICQGGRRCLPQSRIGSGAQTKNDSQTRIDHDDTTLAWRQRASAYTGGPAQSLEHKSDLLPYATAHGWTSPRRV</sequence>
<feature type="region of interest" description="Disordered" evidence="1">
    <location>
        <begin position="32"/>
        <end position="110"/>
    </location>
</feature>
<reference evidence="2 3" key="1">
    <citation type="journal article" date="2015" name="Genome Announc.">
        <title>Genome sequence and annotation of Trichoderma parareesei, the ancestor of the cellulase producer Trichoderma reesei.</title>
        <authorList>
            <person name="Yang D."/>
            <person name="Pomraning K."/>
            <person name="Kopchinskiy A."/>
            <person name="Karimi Aghcheh R."/>
            <person name="Atanasova L."/>
            <person name="Chenthamara K."/>
            <person name="Baker S.E."/>
            <person name="Zhang R."/>
            <person name="Shen Q."/>
            <person name="Freitag M."/>
            <person name="Kubicek C.P."/>
            <person name="Druzhinina I.S."/>
        </authorList>
    </citation>
    <scope>NUCLEOTIDE SEQUENCE [LARGE SCALE GENOMIC DNA]</scope>
    <source>
        <strain evidence="2 3">CBS 125925</strain>
    </source>
</reference>
<feature type="compositionally biased region" description="Polar residues" evidence="1">
    <location>
        <begin position="50"/>
        <end position="60"/>
    </location>
</feature>
<dbReference type="Proteomes" id="UP000219286">
    <property type="component" value="Unassembled WGS sequence"/>
</dbReference>
<proteinExistence type="predicted"/>
<evidence type="ECO:0000256" key="1">
    <source>
        <dbReference type="SAM" id="MobiDB-lite"/>
    </source>
</evidence>
<evidence type="ECO:0000313" key="3">
    <source>
        <dbReference type="Proteomes" id="UP000219286"/>
    </source>
</evidence>